<dbReference type="AlphaFoldDB" id="A0A558R5M6"/>
<evidence type="ECO:0000313" key="2">
    <source>
        <dbReference type="Proteomes" id="UP000318681"/>
    </source>
</evidence>
<evidence type="ECO:0000313" key="1">
    <source>
        <dbReference type="EMBL" id="TVV74685.1"/>
    </source>
</evidence>
<dbReference type="Proteomes" id="UP000318681">
    <property type="component" value="Unassembled WGS sequence"/>
</dbReference>
<proteinExistence type="predicted"/>
<name>A0A558R5M6_9SPHN</name>
<accession>A0A558R5M6</accession>
<dbReference type="OrthoDB" id="7569078at2"/>
<protein>
    <submittedName>
        <fullName evidence="1">Uncharacterized protein</fullName>
    </submittedName>
</protein>
<organism evidence="1 2">
    <name type="scientific">Alterirhizorhabdus solaris</name>
    <dbReference type="NCBI Taxonomy" id="2529389"/>
    <lineage>
        <taxon>Bacteria</taxon>
        <taxon>Pseudomonadati</taxon>
        <taxon>Pseudomonadota</taxon>
        <taxon>Alphaproteobacteria</taxon>
        <taxon>Sphingomonadales</taxon>
        <taxon>Rhizorhabdaceae</taxon>
        <taxon>Alterirhizorhabdus</taxon>
    </lineage>
</organism>
<dbReference type="RefSeq" id="WP_145150254.1">
    <property type="nucleotide sequence ID" value="NZ_VNIM01000029.1"/>
</dbReference>
<gene>
    <name evidence="1" type="ORF">FOY91_08960</name>
</gene>
<sequence length="191" mass="22087">MSPLFSSRQRRSHLKDWIKASGPTHAITLNPNEHDLSINVLRSRFGLFCREVDRLKFGRKRIDNIPSDFRFQAFGLPEHLASNAHVHIAADLSLRWMGCRLEDTFFAKLSEKWNSLSRGRGQIHVKPIAEATVWIDYITKEVPRADADPLRTGVDFFWSVDFHPEKMVLESGRLNDTLDPLNPKQRLNTLR</sequence>
<keyword evidence="2" id="KW-1185">Reference proteome</keyword>
<dbReference type="EMBL" id="VNIM01000029">
    <property type="protein sequence ID" value="TVV74685.1"/>
    <property type="molecule type" value="Genomic_DNA"/>
</dbReference>
<comment type="caution">
    <text evidence="1">The sequence shown here is derived from an EMBL/GenBank/DDBJ whole genome shotgun (WGS) entry which is preliminary data.</text>
</comment>
<reference evidence="1 2" key="1">
    <citation type="submission" date="2019-07" db="EMBL/GenBank/DDBJ databases">
        <title>Sphingomonas solaris sp. nov., isolated from a solar panel from Boston, Massachusetts.</title>
        <authorList>
            <person name="Tanner K."/>
            <person name="Pascual J."/>
            <person name="Mancuso C."/>
            <person name="Pereto J."/>
            <person name="Khalil A."/>
            <person name="Vilanova C."/>
        </authorList>
    </citation>
    <scope>NUCLEOTIDE SEQUENCE [LARGE SCALE GENOMIC DNA]</scope>
    <source>
        <strain evidence="1 2">R4DWN</strain>
    </source>
</reference>